<evidence type="ECO:0000313" key="3">
    <source>
        <dbReference type="Proteomes" id="UP000178603"/>
    </source>
</evidence>
<proteinExistence type="predicted"/>
<dbReference type="Pfam" id="PF22205">
    <property type="entry name" value="Csm6_6H"/>
    <property type="match status" value="1"/>
</dbReference>
<dbReference type="AlphaFoldDB" id="A0A1F8ASU2"/>
<protein>
    <recommendedName>
        <fullName evidence="1">Csm6 6H domain-containing protein</fullName>
    </recommendedName>
</protein>
<feature type="domain" description="Csm6 6H" evidence="1">
    <location>
        <begin position="188"/>
        <end position="249"/>
    </location>
</feature>
<evidence type="ECO:0000313" key="2">
    <source>
        <dbReference type="EMBL" id="OGM54265.1"/>
    </source>
</evidence>
<name>A0A1F8ASU2_9BACT</name>
<gene>
    <name evidence="2" type="ORF">A3E44_01910</name>
</gene>
<evidence type="ECO:0000259" key="1">
    <source>
        <dbReference type="Pfam" id="PF22205"/>
    </source>
</evidence>
<organism evidence="2 3">
    <name type="scientific">Candidatus Woesebacteria bacterium RIFCSPHIGHO2_12_FULL_41_24</name>
    <dbReference type="NCBI Taxonomy" id="1802510"/>
    <lineage>
        <taxon>Bacteria</taxon>
        <taxon>Candidatus Woeseibacteriota</taxon>
    </lineage>
</organism>
<dbReference type="EMBL" id="MGGW01000016">
    <property type="protein sequence ID" value="OGM54265.1"/>
    <property type="molecule type" value="Genomic_DNA"/>
</dbReference>
<dbReference type="Proteomes" id="UP000178603">
    <property type="component" value="Unassembled WGS sequence"/>
</dbReference>
<dbReference type="InterPro" id="IPR054008">
    <property type="entry name" value="Csm6_6H"/>
</dbReference>
<sequence>MKGLKQSETVVSEWLKILNTKGRNKADEHWVKHILPTLSKNKDLYKKFSRIIVPLGRAVDKLALLIQTVEADEYHFLIGTKESFDSLDTLTKLTYLKPSMIRVHKVVINDPFSVHKIVREIWEEDRLAKTAVYISSGSTSLSAPLIMVARYFEFSVLYQEWGKYDMNIKQADPLQRVVKSLKDPIEYYGDLELEKAVSLFNKQMFRDVIKILDNIKRRTMRIEQVLFLETLTKGYLHWQKYEFRAASVFIQEAKELCSRFNPKLVNLVEKNLRFLNTLSNPSNFISKLKSPKYVLSFVYELNIRASHAADENSFMFAIIYLYRCMDIIFQSDLVLRKINPWNIEWSKLSSKVVALYSKEWQKLTGGQAKQDERIGLMQSATLLKALDQKGIFDIKKVWEVSKFRNSLIIEHGDEAGNEKQYKLILKITKEIVESYKNKHNLNEISTEDAKFIKIGEKL</sequence>
<reference evidence="2 3" key="1">
    <citation type="journal article" date="2016" name="Nat. Commun.">
        <title>Thousands of microbial genomes shed light on interconnected biogeochemical processes in an aquifer system.</title>
        <authorList>
            <person name="Anantharaman K."/>
            <person name="Brown C.T."/>
            <person name="Hug L.A."/>
            <person name="Sharon I."/>
            <person name="Castelle C.J."/>
            <person name="Probst A.J."/>
            <person name="Thomas B.C."/>
            <person name="Singh A."/>
            <person name="Wilkins M.J."/>
            <person name="Karaoz U."/>
            <person name="Brodie E.L."/>
            <person name="Williams K.H."/>
            <person name="Hubbard S.S."/>
            <person name="Banfield J.F."/>
        </authorList>
    </citation>
    <scope>NUCLEOTIDE SEQUENCE [LARGE SCALE GENOMIC DNA]</scope>
</reference>
<accession>A0A1F8ASU2</accession>
<comment type="caution">
    <text evidence="2">The sequence shown here is derived from an EMBL/GenBank/DDBJ whole genome shotgun (WGS) entry which is preliminary data.</text>
</comment>